<feature type="modified residue" description="N6-(pyridoxal phosphate)lysine" evidence="2 3">
    <location>
        <position position="36"/>
    </location>
</feature>
<organism evidence="6 7">
    <name type="scientific">Carnobacterium viridans</name>
    <dbReference type="NCBI Taxonomy" id="174587"/>
    <lineage>
        <taxon>Bacteria</taxon>
        <taxon>Bacillati</taxon>
        <taxon>Bacillota</taxon>
        <taxon>Bacilli</taxon>
        <taxon>Lactobacillales</taxon>
        <taxon>Carnobacteriaceae</taxon>
        <taxon>Carnobacterium</taxon>
    </lineage>
</organism>
<dbReference type="EMBL" id="FNJW01000008">
    <property type="protein sequence ID" value="SDQ52463.1"/>
    <property type="molecule type" value="Genomic_DNA"/>
</dbReference>
<dbReference type="Gene3D" id="3.20.20.10">
    <property type="entry name" value="Alanine racemase"/>
    <property type="match status" value="1"/>
</dbReference>
<dbReference type="PIRSF" id="PIRSF004848">
    <property type="entry name" value="YBL036c_PLPDEIII"/>
    <property type="match status" value="1"/>
</dbReference>
<dbReference type="SUPFAM" id="SSF51419">
    <property type="entry name" value="PLP-binding barrel"/>
    <property type="match status" value="1"/>
</dbReference>
<dbReference type="HAMAP" id="MF_02087">
    <property type="entry name" value="PLP_homeostasis"/>
    <property type="match status" value="1"/>
</dbReference>
<comment type="cofactor">
    <cofactor evidence="3">
        <name>pyridoxal 5'-phosphate</name>
        <dbReference type="ChEBI" id="CHEBI:597326"/>
    </cofactor>
</comment>
<dbReference type="NCBIfam" id="TIGR00044">
    <property type="entry name" value="YggS family pyridoxal phosphate-dependent enzyme"/>
    <property type="match status" value="1"/>
</dbReference>
<evidence type="ECO:0000259" key="5">
    <source>
        <dbReference type="Pfam" id="PF01168"/>
    </source>
</evidence>
<dbReference type="AlphaFoldDB" id="A0A1H1BKT3"/>
<dbReference type="RefSeq" id="WP_089978478.1">
    <property type="nucleotide sequence ID" value="NZ_CP084916.1"/>
</dbReference>
<evidence type="ECO:0000256" key="4">
    <source>
        <dbReference type="RuleBase" id="RU004514"/>
    </source>
</evidence>
<dbReference type="OrthoDB" id="9804072at2"/>
<evidence type="ECO:0000256" key="3">
    <source>
        <dbReference type="PIRSR" id="PIRSR004848-1"/>
    </source>
</evidence>
<dbReference type="GO" id="GO:0030170">
    <property type="term" value="F:pyridoxal phosphate binding"/>
    <property type="evidence" value="ECO:0007669"/>
    <property type="project" value="UniProtKB-UniRule"/>
</dbReference>
<comment type="similarity">
    <text evidence="2 4">Belongs to the pyridoxal phosphate-binding protein YggS/PROSC family.</text>
</comment>
<dbReference type="InterPro" id="IPR029066">
    <property type="entry name" value="PLP-binding_barrel"/>
</dbReference>
<feature type="domain" description="Alanine racemase N-terminal" evidence="5">
    <location>
        <begin position="29"/>
        <end position="223"/>
    </location>
</feature>
<evidence type="ECO:0000256" key="1">
    <source>
        <dbReference type="ARBA" id="ARBA00022898"/>
    </source>
</evidence>
<dbReference type="PANTHER" id="PTHR10146:SF14">
    <property type="entry name" value="PYRIDOXAL PHOSPHATE HOMEOSTASIS PROTEIN"/>
    <property type="match status" value="1"/>
</dbReference>
<reference evidence="7" key="1">
    <citation type="submission" date="2016-10" db="EMBL/GenBank/DDBJ databases">
        <authorList>
            <person name="Varghese N."/>
            <person name="Submissions S."/>
        </authorList>
    </citation>
    <scope>NUCLEOTIDE SEQUENCE [LARGE SCALE GENOMIC DNA]</scope>
    <source>
        <strain evidence="7">MPL-11</strain>
    </source>
</reference>
<sequence length="224" mass="25159">MSSVKENCQEIERKLGLSLKKVNRERSSIQVVAVTKSVSSEQAITVIEEGYTHLAENRPEGLEAKLEELNNPQLVWHYIGNLQTRKVKKVINKIDYFHALDRLALAEEIEKRANKTISCFVQVNVTGETSKSGISPDDLDGFIDSLLQYPKIRVVGLMTMAPLNAEEIVVRRAFAQLRDLQQTIQEKTLSHAPCTELSMGMSKDYTIAAEEGATFIRIGTSFFE</sequence>
<comment type="function">
    <text evidence="2">Pyridoxal 5'-phosphate (PLP)-binding protein, which is involved in PLP homeostasis.</text>
</comment>
<evidence type="ECO:0000313" key="7">
    <source>
        <dbReference type="Proteomes" id="UP000199481"/>
    </source>
</evidence>
<keyword evidence="1 2" id="KW-0663">Pyridoxal phosphate</keyword>
<dbReference type="CDD" id="cd00635">
    <property type="entry name" value="PLPDE_III_YBL036c_like"/>
    <property type="match status" value="1"/>
</dbReference>
<name>A0A1H1BKT3_9LACT</name>
<accession>A0A1H1BKT3</accession>
<dbReference type="Pfam" id="PF01168">
    <property type="entry name" value="Ala_racemase_N"/>
    <property type="match status" value="1"/>
</dbReference>
<evidence type="ECO:0000313" key="6">
    <source>
        <dbReference type="EMBL" id="SDQ52463.1"/>
    </source>
</evidence>
<dbReference type="PANTHER" id="PTHR10146">
    <property type="entry name" value="PROLINE SYNTHETASE CO-TRANSCRIBED BACTERIAL HOMOLOG PROTEIN"/>
    <property type="match status" value="1"/>
</dbReference>
<proteinExistence type="inferred from homology"/>
<evidence type="ECO:0000256" key="2">
    <source>
        <dbReference type="HAMAP-Rule" id="MF_02087"/>
    </source>
</evidence>
<keyword evidence="7" id="KW-1185">Reference proteome</keyword>
<dbReference type="InterPro" id="IPR001608">
    <property type="entry name" value="Ala_racemase_N"/>
</dbReference>
<dbReference type="InterPro" id="IPR011078">
    <property type="entry name" value="PyrdxlP_homeostasis"/>
</dbReference>
<protein>
    <recommendedName>
        <fullName evidence="2">Pyridoxal phosphate homeostasis protein</fullName>
        <shortName evidence="2">PLP homeostasis protein</shortName>
    </recommendedName>
</protein>
<dbReference type="Proteomes" id="UP000199481">
    <property type="component" value="Unassembled WGS sequence"/>
</dbReference>
<gene>
    <name evidence="6" type="ORF">SAMN04487752_2630</name>
</gene>